<dbReference type="HOGENOM" id="CLU_3428840_0_0_1"/>
<dbReference type="InParanoid" id="F6HA23"/>
<keyword evidence="2" id="KW-1185">Reference proteome</keyword>
<reference evidence="2" key="1">
    <citation type="journal article" date="2007" name="Nature">
        <title>The grapevine genome sequence suggests ancestral hexaploidization in major angiosperm phyla.</title>
        <authorList>
            <consortium name="The French-Italian Public Consortium for Grapevine Genome Characterization."/>
            <person name="Jaillon O."/>
            <person name="Aury J.-M."/>
            <person name="Noel B."/>
            <person name="Policriti A."/>
            <person name="Clepet C."/>
            <person name="Casagrande A."/>
            <person name="Choisne N."/>
            <person name="Aubourg S."/>
            <person name="Vitulo N."/>
            <person name="Jubin C."/>
            <person name="Vezzi A."/>
            <person name="Legeai F."/>
            <person name="Hugueney P."/>
            <person name="Dasilva C."/>
            <person name="Horner D."/>
            <person name="Mica E."/>
            <person name="Jublot D."/>
            <person name="Poulain J."/>
            <person name="Bruyere C."/>
            <person name="Billault A."/>
            <person name="Segurens B."/>
            <person name="Gouyvenoux M."/>
            <person name="Ugarte E."/>
            <person name="Cattonaro F."/>
            <person name="Anthouard V."/>
            <person name="Vico V."/>
            <person name="Del Fabbro C."/>
            <person name="Alaux M."/>
            <person name="Di Gaspero G."/>
            <person name="Dumas V."/>
            <person name="Felice N."/>
            <person name="Paillard S."/>
            <person name="Juman I."/>
            <person name="Moroldo M."/>
            <person name="Scalabrin S."/>
            <person name="Canaguier A."/>
            <person name="Le Clainche I."/>
            <person name="Malacrida G."/>
            <person name="Durand E."/>
            <person name="Pesole G."/>
            <person name="Laucou V."/>
            <person name="Chatelet P."/>
            <person name="Merdinoglu D."/>
            <person name="Delledonne M."/>
            <person name="Pezzotti M."/>
            <person name="Lecharny A."/>
            <person name="Scarpelli C."/>
            <person name="Artiguenave F."/>
            <person name="Pe M.E."/>
            <person name="Valle G."/>
            <person name="Morgante M."/>
            <person name="Caboche M."/>
            <person name="Adam-Blondon A.-F."/>
            <person name="Weissenbach J."/>
            <person name="Quetier F."/>
            <person name="Wincker P."/>
        </authorList>
    </citation>
    <scope>NUCLEOTIDE SEQUENCE [LARGE SCALE GENOMIC DNA]</scope>
    <source>
        <strain evidence="2">cv. Pinot noir / PN40024</strain>
    </source>
</reference>
<evidence type="ECO:0000313" key="1">
    <source>
        <dbReference type="EMBL" id="CCB49043.1"/>
    </source>
</evidence>
<dbReference type="EMBL" id="FN595504">
    <property type="protein sequence ID" value="CCB49043.1"/>
    <property type="molecule type" value="Genomic_DNA"/>
</dbReference>
<sequence>MEKWWIEIEVTWREKVVTGF</sequence>
<gene>
    <name evidence="1" type="ordered locus">VIT_06s0009g03460</name>
</gene>
<name>F6HA23_VITVI</name>
<dbReference type="Proteomes" id="UP000009183">
    <property type="component" value="Chromosome 6"/>
</dbReference>
<proteinExistence type="predicted"/>
<protein>
    <submittedName>
        <fullName evidence="1">Uncharacterized protein</fullName>
    </submittedName>
</protein>
<organism evidence="1 2">
    <name type="scientific">Vitis vinifera</name>
    <name type="common">Grape</name>
    <dbReference type="NCBI Taxonomy" id="29760"/>
    <lineage>
        <taxon>Eukaryota</taxon>
        <taxon>Viridiplantae</taxon>
        <taxon>Streptophyta</taxon>
        <taxon>Embryophyta</taxon>
        <taxon>Tracheophyta</taxon>
        <taxon>Spermatophyta</taxon>
        <taxon>Magnoliopsida</taxon>
        <taxon>eudicotyledons</taxon>
        <taxon>Gunneridae</taxon>
        <taxon>Pentapetalae</taxon>
        <taxon>rosids</taxon>
        <taxon>Vitales</taxon>
        <taxon>Vitaceae</taxon>
        <taxon>Viteae</taxon>
        <taxon>Vitis</taxon>
    </lineage>
</organism>
<evidence type="ECO:0000313" key="2">
    <source>
        <dbReference type="Proteomes" id="UP000009183"/>
    </source>
</evidence>
<dbReference type="PaxDb" id="29760-VIT_06s0009g03460.t01"/>
<dbReference type="AlphaFoldDB" id="F6HA23"/>
<accession>F6HA23</accession>